<evidence type="ECO:0000313" key="4">
    <source>
        <dbReference type="EMBL" id="GAE93076.1"/>
    </source>
</evidence>
<protein>
    <recommendedName>
        <fullName evidence="3">SLH domain-containing protein</fullName>
    </recommendedName>
</protein>
<evidence type="ECO:0000313" key="5">
    <source>
        <dbReference type="Proteomes" id="UP000019102"/>
    </source>
</evidence>
<dbReference type="InterPro" id="IPR051465">
    <property type="entry name" value="Cell_Envelope_Struct_Comp"/>
</dbReference>
<organism evidence="4 5">
    <name type="scientific">Gracilibacillus boraciitolerans JCM 21714</name>
    <dbReference type="NCBI Taxonomy" id="1298598"/>
    <lineage>
        <taxon>Bacteria</taxon>
        <taxon>Bacillati</taxon>
        <taxon>Bacillota</taxon>
        <taxon>Bacilli</taxon>
        <taxon>Bacillales</taxon>
        <taxon>Bacillaceae</taxon>
        <taxon>Gracilibacillus</taxon>
    </lineage>
</organism>
<dbReference type="EMBL" id="BAVS01000009">
    <property type="protein sequence ID" value="GAE93076.1"/>
    <property type="molecule type" value="Genomic_DNA"/>
</dbReference>
<keyword evidence="5" id="KW-1185">Reference proteome</keyword>
<dbReference type="PANTHER" id="PTHR43308">
    <property type="entry name" value="OUTER MEMBRANE PROTEIN ALPHA-RELATED"/>
    <property type="match status" value="1"/>
</dbReference>
<dbReference type="InterPro" id="IPR001119">
    <property type="entry name" value="SLH_dom"/>
</dbReference>
<dbReference type="PANTHER" id="PTHR43308:SF5">
    <property type="entry name" value="S-LAYER PROTEIN _ PEPTIDOGLYCAN ENDO-BETA-N-ACETYLGLUCOSAMINIDASE"/>
    <property type="match status" value="1"/>
</dbReference>
<dbReference type="AlphaFoldDB" id="W4VIV2"/>
<name>W4VIV2_9BACI</name>
<accession>W4VIV2</accession>
<sequence length="190" mass="20915">MMKLKKTLIATLSLSVLIAPTLTGAESNQVTKADSAPPIKTFDDIQGHWGGQHNIEYLIDVGSINGFPDGTFRPDEPITRASAVKMIVSELGLPLDNSDSVFPDVTDKFWAKPYINTGKTEAIIKGYPNGNFGPKDLLTRGELASILVRAYNINLRDKDKALRFPDVKYKYWAYDDINALDQFGAVKGGH</sequence>
<dbReference type="Proteomes" id="UP000019102">
    <property type="component" value="Unassembled WGS sequence"/>
</dbReference>
<comment type="caution">
    <text evidence="4">The sequence shown here is derived from an EMBL/GenBank/DDBJ whole genome shotgun (WGS) entry which is preliminary data.</text>
</comment>
<feature type="domain" description="SLH" evidence="3">
    <location>
        <begin position="37"/>
        <end position="97"/>
    </location>
</feature>
<dbReference type="STRING" id="1298598.JCM21714_2113"/>
<keyword evidence="1 2" id="KW-0732">Signal</keyword>
<dbReference type="PROSITE" id="PS51272">
    <property type="entry name" value="SLH"/>
    <property type="match status" value="2"/>
</dbReference>
<feature type="chain" id="PRO_5004850608" description="SLH domain-containing protein" evidence="2">
    <location>
        <begin position="26"/>
        <end position="190"/>
    </location>
</feature>
<feature type="signal peptide" evidence="2">
    <location>
        <begin position="1"/>
        <end position="25"/>
    </location>
</feature>
<feature type="domain" description="SLH" evidence="3">
    <location>
        <begin position="98"/>
        <end position="161"/>
    </location>
</feature>
<evidence type="ECO:0000256" key="1">
    <source>
        <dbReference type="ARBA" id="ARBA00022729"/>
    </source>
</evidence>
<dbReference type="eggNOG" id="COG1404">
    <property type="taxonomic scope" value="Bacteria"/>
</dbReference>
<evidence type="ECO:0000256" key="2">
    <source>
        <dbReference type="SAM" id="SignalP"/>
    </source>
</evidence>
<reference evidence="4 5" key="1">
    <citation type="journal article" date="2014" name="Genome Announc.">
        <title>Draft Genome Sequence of the Boron-Tolerant and Moderately Halotolerant Bacterium Gracilibacillus boraciitolerans JCM 21714T.</title>
        <authorList>
            <person name="Ahmed I."/>
            <person name="Oshima K."/>
            <person name="Suda W."/>
            <person name="Kitamura K."/>
            <person name="Iida T."/>
            <person name="Ohmori Y."/>
            <person name="Fujiwara T."/>
            <person name="Hattori M."/>
            <person name="Ohkuma M."/>
        </authorList>
    </citation>
    <scope>NUCLEOTIDE SEQUENCE [LARGE SCALE GENOMIC DNA]</scope>
    <source>
        <strain evidence="4 5">JCM 21714</strain>
    </source>
</reference>
<dbReference type="Pfam" id="PF00395">
    <property type="entry name" value="SLH"/>
    <property type="match status" value="2"/>
</dbReference>
<evidence type="ECO:0000259" key="3">
    <source>
        <dbReference type="PROSITE" id="PS51272"/>
    </source>
</evidence>
<proteinExistence type="predicted"/>
<gene>
    <name evidence="4" type="ORF">JCM21714_2113</name>
</gene>